<evidence type="ECO:0000256" key="4">
    <source>
        <dbReference type="ARBA" id="ARBA00008704"/>
    </source>
</evidence>
<evidence type="ECO:0000256" key="2">
    <source>
        <dbReference type="ARBA" id="ARBA00004585"/>
    </source>
</evidence>
<keyword evidence="6" id="KW-0813">Transport</keyword>
<dbReference type="PANTHER" id="PTHR23350:SF0">
    <property type="entry name" value="PEROXISOME BIOGENESIS FACTOR 10"/>
    <property type="match status" value="1"/>
</dbReference>
<dbReference type="Pfam" id="PF13639">
    <property type="entry name" value="zf-RING_2"/>
    <property type="match status" value="1"/>
</dbReference>
<dbReference type="GO" id="GO:0008270">
    <property type="term" value="F:zinc ion binding"/>
    <property type="evidence" value="ECO:0007669"/>
    <property type="project" value="UniProtKB-KW"/>
</dbReference>
<keyword evidence="14" id="KW-0653">Protein transport</keyword>
<evidence type="ECO:0000256" key="19">
    <source>
        <dbReference type="SAM" id="MobiDB-lite"/>
    </source>
</evidence>
<dbReference type="InterPro" id="IPR013083">
    <property type="entry name" value="Znf_RING/FYVE/PHD"/>
</dbReference>
<comment type="similarity">
    <text evidence="4">Belongs to the pex2/pex10/pex12 family.</text>
</comment>
<accession>A0A7S4UT19</accession>
<sequence length="365" mass="40667">MEPSSSRARTRHSIYSEGGETSAGESGQEVATARPVEAPSNGDFHAANSMVHSKNFFPWAGQAEVIRAMQKDDYYTTHLKKALADAIQAVLGARAITRHQNAIENIAGLVYFGLTTGSAKPTLGEEYCEVRQLAADTETSASRAQRAALIVWKLVVPYVSKIAQMRIIRQNNMRNLEGSDGRTRARWLHMAAQALPMCNEIFEAANRLHLAAFYMYGMFYSLPHRFAEIRHISLQANRGHRDFNTLYSILAKLLVFKEIVILADYLGTRVKSLGKADVQVFQQEADSDDVSSADPSNTPGASSNKKKCMLCLSSRRHPTATQCGHVFCWTCISEWCANKPECPLCRQRISLSSLLRLYHYTPTSE</sequence>
<keyword evidence="13" id="KW-0862">Zinc</keyword>
<keyword evidence="15" id="KW-1133">Transmembrane helix</keyword>
<keyword evidence="16" id="KW-0472">Membrane</keyword>
<feature type="region of interest" description="Disordered" evidence="19">
    <location>
        <begin position="286"/>
        <end position="305"/>
    </location>
</feature>
<name>A0A7S4UT19_GUITH</name>
<dbReference type="PROSITE" id="PS50089">
    <property type="entry name" value="ZF_RING_2"/>
    <property type="match status" value="1"/>
</dbReference>
<evidence type="ECO:0000256" key="7">
    <source>
        <dbReference type="ARBA" id="ARBA00022593"/>
    </source>
</evidence>
<proteinExistence type="inferred from homology"/>
<evidence type="ECO:0000256" key="12">
    <source>
        <dbReference type="ARBA" id="ARBA00022786"/>
    </source>
</evidence>
<protein>
    <recommendedName>
        <fullName evidence="5">RING-type E3 ubiquitin transferase</fullName>
        <ecNumber evidence="5">2.3.2.27</ecNumber>
    </recommendedName>
</protein>
<keyword evidence="12" id="KW-0833">Ubl conjugation pathway</keyword>
<dbReference type="PANTHER" id="PTHR23350">
    <property type="entry name" value="PEROXISOME ASSEMBLY PROTEIN 10"/>
    <property type="match status" value="1"/>
</dbReference>
<dbReference type="GO" id="GO:0005778">
    <property type="term" value="C:peroxisomal membrane"/>
    <property type="evidence" value="ECO:0007669"/>
    <property type="project" value="UniProtKB-SubCell"/>
</dbReference>
<feature type="domain" description="RING-type" evidence="20">
    <location>
        <begin position="308"/>
        <end position="346"/>
    </location>
</feature>
<evidence type="ECO:0000256" key="6">
    <source>
        <dbReference type="ARBA" id="ARBA00022448"/>
    </source>
</evidence>
<dbReference type="InterPro" id="IPR017907">
    <property type="entry name" value="Znf_RING_CS"/>
</dbReference>
<keyword evidence="17" id="KW-0576">Peroxisome</keyword>
<keyword evidence="9" id="KW-0812">Transmembrane</keyword>
<dbReference type="InterPro" id="IPR001841">
    <property type="entry name" value="Znf_RING"/>
</dbReference>
<dbReference type="InterPro" id="IPR025654">
    <property type="entry name" value="PEX2/10"/>
</dbReference>
<evidence type="ECO:0000256" key="3">
    <source>
        <dbReference type="ARBA" id="ARBA00004906"/>
    </source>
</evidence>
<evidence type="ECO:0000256" key="11">
    <source>
        <dbReference type="ARBA" id="ARBA00022771"/>
    </source>
</evidence>
<dbReference type="GO" id="GO:0061630">
    <property type="term" value="F:ubiquitin protein ligase activity"/>
    <property type="evidence" value="ECO:0007669"/>
    <property type="project" value="UniProtKB-EC"/>
</dbReference>
<keyword evidence="8" id="KW-0808">Transferase</keyword>
<evidence type="ECO:0000259" key="20">
    <source>
        <dbReference type="PROSITE" id="PS50089"/>
    </source>
</evidence>
<dbReference type="PROSITE" id="PS00518">
    <property type="entry name" value="ZF_RING_1"/>
    <property type="match status" value="1"/>
</dbReference>
<comment type="catalytic activity">
    <reaction evidence="1">
        <text>S-ubiquitinyl-[E2 ubiquitin-conjugating enzyme]-L-cysteine + [acceptor protein]-L-lysine = [E2 ubiquitin-conjugating enzyme]-L-cysteine + N(6)-ubiquitinyl-[acceptor protein]-L-lysine.</text>
        <dbReference type="EC" id="2.3.2.27"/>
    </reaction>
</comment>
<dbReference type="Pfam" id="PF04757">
    <property type="entry name" value="Pex2_Pex12"/>
    <property type="match status" value="1"/>
</dbReference>
<feature type="compositionally biased region" description="Low complexity" evidence="19">
    <location>
        <begin position="16"/>
        <end position="29"/>
    </location>
</feature>
<dbReference type="EC" id="2.3.2.27" evidence="5"/>
<comment type="pathway">
    <text evidence="3">Protein modification; protein ubiquitination.</text>
</comment>
<evidence type="ECO:0000256" key="8">
    <source>
        <dbReference type="ARBA" id="ARBA00022679"/>
    </source>
</evidence>
<dbReference type="AlphaFoldDB" id="A0A7S4UT19"/>
<evidence type="ECO:0000256" key="5">
    <source>
        <dbReference type="ARBA" id="ARBA00012483"/>
    </source>
</evidence>
<dbReference type="SUPFAM" id="SSF57850">
    <property type="entry name" value="RING/U-box"/>
    <property type="match status" value="1"/>
</dbReference>
<dbReference type="SMART" id="SM00184">
    <property type="entry name" value="RING"/>
    <property type="match status" value="1"/>
</dbReference>
<keyword evidence="10" id="KW-0479">Metal-binding</keyword>
<evidence type="ECO:0000256" key="16">
    <source>
        <dbReference type="ARBA" id="ARBA00023136"/>
    </source>
</evidence>
<gene>
    <name evidence="21" type="ORF">GTHE00462_LOCUS38455</name>
</gene>
<dbReference type="GO" id="GO:0016558">
    <property type="term" value="P:protein import into peroxisome matrix"/>
    <property type="evidence" value="ECO:0007669"/>
    <property type="project" value="InterPro"/>
</dbReference>
<evidence type="ECO:0000256" key="18">
    <source>
        <dbReference type="PROSITE-ProRule" id="PRU00175"/>
    </source>
</evidence>
<keyword evidence="7" id="KW-0962">Peroxisome biogenesis</keyword>
<comment type="subcellular location">
    <subcellularLocation>
        <location evidence="2">Peroxisome membrane</location>
        <topology evidence="2">Multi-pass membrane protein</topology>
    </subcellularLocation>
</comment>
<evidence type="ECO:0000256" key="13">
    <source>
        <dbReference type="ARBA" id="ARBA00022833"/>
    </source>
</evidence>
<evidence type="ECO:0000256" key="15">
    <source>
        <dbReference type="ARBA" id="ARBA00022989"/>
    </source>
</evidence>
<dbReference type="Gene3D" id="3.30.40.10">
    <property type="entry name" value="Zinc/RING finger domain, C3HC4 (zinc finger)"/>
    <property type="match status" value="1"/>
</dbReference>
<dbReference type="EMBL" id="HBKN01049191">
    <property type="protein sequence ID" value="CAE2339801.1"/>
    <property type="molecule type" value="Transcribed_RNA"/>
</dbReference>
<evidence type="ECO:0000256" key="14">
    <source>
        <dbReference type="ARBA" id="ARBA00022927"/>
    </source>
</evidence>
<organism evidence="21">
    <name type="scientific">Guillardia theta</name>
    <name type="common">Cryptophyte</name>
    <name type="synonym">Cryptomonas phi</name>
    <dbReference type="NCBI Taxonomy" id="55529"/>
    <lineage>
        <taxon>Eukaryota</taxon>
        <taxon>Cryptophyceae</taxon>
        <taxon>Pyrenomonadales</taxon>
        <taxon>Geminigeraceae</taxon>
        <taxon>Guillardia</taxon>
    </lineage>
</organism>
<reference evidence="21" key="1">
    <citation type="submission" date="2021-01" db="EMBL/GenBank/DDBJ databases">
        <authorList>
            <person name="Corre E."/>
            <person name="Pelletier E."/>
            <person name="Niang G."/>
            <person name="Scheremetjew M."/>
            <person name="Finn R."/>
            <person name="Kale V."/>
            <person name="Holt S."/>
            <person name="Cochrane G."/>
            <person name="Meng A."/>
            <person name="Brown T."/>
            <person name="Cohen L."/>
        </authorList>
    </citation>
    <scope>NUCLEOTIDE SEQUENCE</scope>
    <source>
        <strain evidence="21">CCMP 2712</strain>
    </source>
</reference>
<dbReference type="CDD" id="cd16527">
    <property type="entry name" value="RING-HC_PEX10"/>
    <property type="match status" value="1"/>
</dbReference>
<evidence type="ECO:0000313" key="21">
    <source>
        <dbReference type="EMBL" id="CAE2339801.1"/>
    </source>
</evidence>
<evidence type="ECO:0000256" key="9">
    <source>
        <dbReference type="ARBA" id="ARBA00022692"/>
    </source>
</evidence>
<evidence type="ECO:0000256" key="17">
    <source>
        <dbReference type="ARBA" id="ARBA00023140"/>
    </source>
</evidence>
<dbReference type="InterPro" id="IPR006845">
    <property type="entry name" value="Pex_N"/>
</dbReference>
<feature type="region of interest" description="Disordered" evidence="19">
    <location>
        <begin position="1"/>
        <end position="32"/>
    </location>
</feature>
<evidence type="ECO:0000256" key="1">
    <source>
        <dbReference type="ARBA" id="ARBA00000900"/>
    </source>
</evidence>
<keyword evidence="11 18" id="KW-0863">Zinc-finger</keyword>
<evidence type="ECO:0000256" key="10">
    <source>
        <dbReference type="ARBA" id="ARBA00022723"/>
    </source>
</evidence>